<evidence type="ECO:0000313" key="14">
    <source>
        <dbReference type="Proteomes" id="UP000032250"/>
    </source>
</evidence>
<accession>A0A0D1AFL3</accession>
<feature type="binding site" evidence="10">
    <location>
        <position position="486"/>
    </location>
    <ligand>
        <name>Mn(2+)</name>
        <dbReference type="ChEBI" id="CHEBI:29035"/>
    </ligand>
</feature>
<comment type="caution">
    <text evidence="13">The sequence shown here is derived from an EMBL/GenBank/DDBJ whole genome shotgun (WGS) entry which is preliminary data.</text>
</comment>
<name>A0A0D1AFL3_CLOBO</name>
<dbReference type="InterPro" id="IPR000917">
    <property type="entry name" value="Sulfatase_N"/>
</dbReference>
<dbReference type="GO" id="GO:0016740">
    <property type="term" value="F:transferase activity"/>
    <property type="evidence" value="ECO:0007669"/>
    <property type="project" value="UniProtKB-KW"/>
</dbReference>
<evidence type="ECO:0000256" key="4">
    <source>
        <dbReference type="ARBA" id="ARBA00022475"/>
    </source>
</evidence>
<feature type="transmembrane region" description="Helical" evidence="11">
    <location>
        <begin position="83"/>
        <end position="103"/>
    </location>
</feature>
<feature type="transmembrane region" description="Helical" evidence="11">
    <location>
        <begin position="59"/>
        <end position="76"/>
    </location>
</feature>
<evidence type="ECO:0000313" key="13">
    <source>
        <dbReference type="EMBL" id="KIS21949.1"/>
    </source>
</evidence>
<dbReference type="RefSeq" id="WP_003483557.1">
    <property type="nucleotide sequence ID" value="NZ_JXSU01000008.1"/>
</dbReference>
<dbReference type="HOGENOM" id="CLU_021310_1_0_9"/>
<dbReference type="InterPro" id="IPR050448">
    <property type="entry name" value="OpgB/LTA_synthase_biosynth"/>
</dbReference>
<gene>
    <name evidence="13" type="ORF">N495_15735</name>
</gene>
<evidence type="ECO:0000259" key="12">
    <source>
        <dbReference type="Pfam" id="PF00884"/>
    </source>
</evidence>
<feature type="active site" evidence="8">
    <location>
        <position position="313"/>
    </location>
</feature>
<comment type="pathway">
    <text evidence="2">Cell wall biogenesis; lipoteichoic acid biosynthesis.</text>
</comment>
<dbReference type="PIRSF" id="PIRSF005091">
    <property type="entry name" value="Mmb_sulf_HI1246"/>
    <property type="match status" value="1"/>
</dbReference>
<evidence type="ECO:0000256" key="3">
    <source>
        <dbReference type="ARBA" id="ARBA00009983"/>
    </source>
</evidence>
<protein>
    <submittedName>
        <fullName evidence="13">Phosphoglycerol transferase</fullName>
    </submittedName>
</protein>
<feature type="domain" description="Sulfatase N-terminal" evidence="12">
    <location>
        <begin position="263"/>
        <end position="548"/>
    </location>
</feature>
<evidence type="ECO:0000256" key="6">
    <source>
        <dbReference type="ARBA" id="ARBA00022989"/>
    </source>
</evidence>
<dbReference type="PANTHER" id="PTHR47371:SF3">
    <property type="entry name" value="PHOSPHOGLYCEROL TRANSFERASE I"/>
    <property type="match status" value="1"/>
</dbReference>
<dbReference type="GO" id="GO:0005886">
    <property type="term" value="C:plasma membrane"/>
    <property type="evidence" value="ECO:0007669"/>
    <property type="project" value="UniProtKB-SubCell"/>
</dbReference>
<dbReference type="InterPro" id="IPR017850">
    <property type="entry name" value="Alkaline_phosphatase_core_sf"/>
</dbReference>
<evidence type="ECO:0000256" key="5">
    <source>
        <dbReference type="ARBA" id="ARBA00022692"/>
    </source>
</evidence>
<dbReference type="Gene3D" id="3.30.1120.170">
    <property type="match status" value="1"/>
</dbReference>
<keyword evidence="4" id="KW-1003">Cell membrane</keyword>
<dbReference type="AlphaFoldDB" id="A0A0D1AFL3"/>
<dbReference type="PATRIC" id="fig|1379739.3.peg.3542"/>
<feature type="transmembrane region" description="Helical" evidence="11">
    <location>
        <begin position="123"/>
        <end position="151"/>
    </location>
</feature>
<dbReference type="Proteomes" id="UP000032250">
    <property type="component" value="Unassembled WGS sequence"/>
</dbReference>
<keyword evidence="13" id="KW-0808">Transferase</keyword>
<dbReference type="OrthoDB" id="5901192at2"/>
<feature type="binding site" evidence="10">
    <location>
        <position position="313"/>
    </location>
    <ligand>
        <name>Mn(2+)</name>
        <dbReference type="ChEBI" id="CHEBI:29035"/>
    </ligand>
</feature>
<dbReference type="Gene3D" id="3.40.720.10">
    <property type="entry name" value="Alkaline Phosphatase, subunit A"/>
    <property type="match status" value="1"/>
</dbReference>
<reference evidence="13 14" key="1">
    <citation type="submission" date="2014-06" db="EMBL/GenBank/DDBJ databases">
        <title>Genome characterization of distinct group I Clostridium botulinum lineages.</title>
        <authorList>
            <person name="Giordani F."/>
            <person name="Anselmo A."/>
            <person name="Fillo S."/>
            <person name="Palozzi A.M."/>
            <person name="Fortunato A."/>
            <person name="Gentile B."/>
            <person name="Ciammaruconi A."/>
            <person name="Anniballi F."/>
            <person name="De Medici D."/>
            <person name="Lista F."/>
        </authorList>
    </citation>
    <scope>NUCLEOTIDE SEQUENCE [LARGE SCALE GENOMIC DNA]</scope>
    <source>
        <strain evidence="13 14">B2 450</strain>
    </source>
</reference>
<keyword evidence="9" id="KW-0479">Metal-binding</keyword>
<keyword evidence="6 11" id="KW-1133">Transmembrane helix</keyword>
<proteinExistence type="inferred from homology"/>
<comment type="similarity">
    <text evidence="3">Belongs to the LTA synthase family.</text>
</comment>
<evidence type="ECO:0000256" key="2">
    <source>
        <dbReference type="ARBA" id="ARBA00004936"/>
    </source>
</evidence>
<dbReference type="SUPFAM" id="SSF53649">
    <property type="entry name" value="Alkaline phosphatase-like"/>
    <property type="match status" value="1"/>
</dbReference>
<evidence type="ECO:0000256" key="11">
    <source>
        <dbReference type="SAM" id="Phobius"/>
    </source>
</evidence>
<feature type="binding site" evidence="9">
    <location>
        <position position="426"/>
    </location>
    <ligand>
        <name>substrate</name>
    </ligand>
</feature>
<keyword evidence="9" id="KW-0464">Manganese</keyword>
<dbReference type="CDD" id="cd16015">
    <property type="entry name" value="LTA_synthase"/>
    <property type="match status" value="1"/>
</dbReference>
<comment type="subcellular location">
    <subcellularLocation>
        <location evidence="1">Cell membrane</location>
        <topology evidence="1">Multi-pass membrane protein</topology>
    </subcellularLocation>
</comment>
<dbReference type="InterPro" id="IPR012160">
    <property type="entry name" value="LtaS-like"/>
</dbReference>
<feature type="transmembrane region" description="Helical" evidence="11">
    <location>
        <begin position="20"/>
        <end position="39"/>
    </location>
</feature>
<evidence type="ECO:0000256" key="1">
    <source>
        <dbReference type="ARBA" id="ARBA00004651"/>
    </source>
</evidence>
<dbReference type="GO" id="GO:0046872">
    <property type="term" value="F:metal ion binding"/>
    <property type="evidence" value="ECO:0007669"/>
    <property type="project" value="UniProtKB-KW"/>
</dbReference>
<feature type="binding site" evidence="10">
    <location>
        <position position="487"/>
    </location>
    <ligand>
        <name>Mn(2+)</name>
        <dbReference type="ChEBI" id="CHEBI:29035"/>
    </ligand>
</feature>
<dbReference type="EMBL" id="JXSU01000008">
    <property type="protein sequence ID" value="KIS21949.1"/>
    <property type="molecule type" value="Genomic_DNA"/>
</dbReference>
<evidence type="ECO:0000256" key="10">
    <source>
        <dbReference type="PIRSR" id="PIRSR005091-3"/>
    </source>
</evidence>
<keyword evidence="7 11" id="KW-0472">Membrane</keyword>
<evidence type="ECO:0000256" key="9">
    <source>
        <dbReference type="PIRSR" id="PIRSR005091-2"/>
    </source>
</evidence>
<dbReference type="PANTHER" id="PTHR47371">
    <property type="entry name" value="LIPOTEICHOIC ACID SYNTHASE"/>
    <property type="match status" value="1"/>
</dbReference>
<organism evidence="13 14">
    <name type="scientific">Clostridium botulinum B2 450</name>
    <dbReference type="NCBI Taxonomy" id="1379739"/>
    <lineage>
        <taxon>Bacteria</taxon>
        <taxon>Bacillati</taxon>
        <taxon>Bacillota</taxon>
        <taxon>Clostridia</taxon>
        <taxon>Eubacteriales</taxon>
        <taxon>Clostridiaceae</taxon>
        <taxon>Clostridium</taxon>
    </lineage>
</organism>
<feature type="transmembrane region" description="Helical" evidence="11">
    <location>
        <begin position="163"/>
        <end position="182"/>
    </location>
</feature>
<evidence type="ECO:0000256" key="7">
    <source>
        <dbReference type="ARBA" id="ARBA00023136"/>
    </source>
</evidence>
<feature type="binding site" evidence="10">
    <location>
        <position position="271"/>
    </location>
    <ligand>
        <name>Mn(2+)</name>
        <dbReference type="ChEBI" id="CHEBI:29035"/>
    </ligand>
</feature>
<dbReference type="Pfam" id="PF00884">
    <property type="entry name" value="Sulfatase"/>
    <property type="match status" value="1"/>
</dbReference>
<evidence type="ECO:0000256" key="8">
    <source>
        <dbReference type="PIRSR" id="PIRSR005091-1"/>
    </source>
</evidence>
<keyword evidence="5 11" id="KW-0812">Transmembrane</keyword>
<sequence>MEKIFCSLYKNIKELLENKFFLTVVIGTFVEYVLFLLILSDGNAVSIDFRSAFLGIPPILIYIAFILIPYSFAFLFNGRGQKVFLIIINIMISVLLIFDLWYYRSYSSFLNCYMFDMVDNLEGLSSSILAMFRTIDLIFIVNPLILVIMFVKDFYNNNDKWSLRKFALLLIVPILYIGYAHIKVDKLGRGYVCQTLFKRTWSQNQEIYNLSPLGYHLFDFHKYREDKQVYNLSDEEKNEIKTYFNSKEKGLTKNNYSGIFKGKNLIVIQVESLENFIINEKVNGQEITPNLNKLLNNSIYFSNYHEQTFSGTTSDGVFVSNNSMFPPIAGTSSFTYPYNDYNSLPKLLKEQKYSTYSMHGEKGNYWNWMVSERHMGFDTCVDISKFNKDEILGLCLSDESFLSQSVKKIENQKEPYYTFMITASSHSPFNIPKDKVKINISKELKGTKTGAFIEAAHYTDEMIGRFIKELDKKGMMKNTVIAIYGDHEGLHKFFNEETQHLKGIPERWRNNDRRVPLIIYSKDIKGEEIKTNGGQVDFLPTISYLMGIDENKYINTALGRNLLNTNLDYTVLTDKTYRGKEISNEEKKNYIDVIRISNNMIKANYFKGRF</sequence>